<reference evidence="9 10" key="1">
    <citation type="submission" date="2020-07" db="EMBL/GenBank/DDBJ databases">
        <title>Sequencing the genomes of 1000 actinobacteria strains.</title>
        <authorList>
            <person name="Klenk H.-P."/>
        </authorList>
    </citation>
    <scope>NUCLEOTIDE SEQUENCE [LARGE SCALE GENOMIC DNA]</scope>
    <source>
        <strain evidence="9 10">DSM 24723</strain>
    </source>
</reference>
<dbReference type="EMBL" id="JACBZX010000001">
    <property type="protein sequence ID" value="NYG35862.1"/>
    <property type="molecule type" value="Genomic_DNA"/>
</dbReference>
<dbReference type="InterPro" id="IPR037185">
    <property type="entry name" value="EmrE-like"/>
</dbReference>
<evidence type="ECO:0000256" key="6">
    <source>
        <dbReference type="SAM" id="MobiDB-lite"/>
    </source>
</evidence>
<feature type="transmembrane region" description="Helical" evidence="7">
    <location>
        <begin position="48"/>
        <end position="72"/>
    </location>
</feature>
<dbReference type="Proteomes" id="UP000592181">
    <property type="component" value="Unassembled WGS sequence"/>
</dbReference>
<dbReference type="RefSeq" id="WP_343036907.1">
    <property type="nucleotide sequence ID" value="NZ_JACBZX010000001.1"/>
</dbReference>
<feature type="domain" description="EamA" evidence="8">
    <location>
        <begin position="49"/>
        <end position="184"/>
    </location>
</feature>
<keyword evidence="3 7" id="KW-0812">Transmembrane</keyword>
<dbReference type="PANTHER" id="PTHR32322">
    <property type="entry name" value="INNER MEMBRANE TRANSPORTER"/>
    <property type="match status" value="1"/>
</dbReference>
<dbReference type="SUPFAM" id="SSF103481">
    <property type="entry name" value="Multidrug resistance efflux transporter EmrE"/>
    <property type="match status" value="2"/>
</dbReference>
<gene>
    <name evidence="9" type="ORF">BJY28_000331</name>
</gene>
<evidence type="ECO:0000256" key="7">
    <source>
        <dbReference type="SAM" id="Phobius"/>
    </source>
</evidence>
<dbReference type="InterPro" id="IPR050638">
    <property type="entry name" value="AA-Vitamin_Transporters"/>
</dbReference>
<evidence type="ECO:0000313" key="10">
    <source>
        <dbReference type="Proteomes" id="UP000592181"/>
    </source>
</evidence>
<dbReference type="GO" id="GO:0016020">
    <property type="term" value="C:membrane"/>
    <property type="evidence" value="ECO:0007669"/>
    <property type="project" value="UniProtKB-SubCell"/>
</dbReference>
<feature type="domain" description="EamA" evidence="8">
    <location>
        <begin position="195"/>
        <end position="337"/>
    </location>
</feature>
<feature type="transmembrane region" description="Helical" evidence="7">
    <location>
        <begin position="295"/>
        <end position="315"/>
    </location>
</feature>
<evidence type="ECO:0000256" key="2">
    <source>
        <dbReference type="ARBA" id="ARBA00007362"/>
    </source>
</evidence>
<feature type="transmembrane region" description="Helical" evidence="7">
    <location>
        <begin position="78"/>
        <end position="101"/>
    </location>
</feature>
<dbReference type="Pfam" id="PF00892">
    <property type="entry name" value="EamA"/>
    <property type="match status" value="2"/>
</dbReference>
<feature type="transmembrane region" description="Helical" evidence="7">
    <location>
        <begin position="265"/>
        <end position="288"/>
    </location>
</feature>
<keyword evidence="4 7" id="KW-1133">Transmembrane helix</keyword>
<evidence type="ECO:0000256" key="3">
    <source>
        <dbReference type="ARBA" id="ARBA00022692"/>
    </source>
</evidence>
<comment type="subcellular location">
    <subcellularLocation>
        <location evidence="1">Membrane</location>
        <topology evidence="1">Multi-pass membrane protein</topology>
    </subcellularLocation>
</comment>
<evidence type="ECO:0000313" key="9">
    <source>
        <dbReference type="EMBL" id="NYG35862.1"/>
    </source>
</evidence>
<feature type="region of interest" description="Disordered" evidence="6">
    <location>
        <begin position="1"/>
        <end position="42"/>
    </location>
</feature>
<evidence type="ECO:0000259" key="8">
    <source>
        <dbReference type="Pfam" id="PF00892"/>
    </source>
</evidence>
<feature type="compositionally biased region" description="Low complexity" evidence="6">
    <location>
        <begin position="16"/>
        <end position="27"/>
    </location>
</feature>
<feature type="transmembrane region" description="Helical" evidence="7">
    <location>
        <begin position="139"/>
        <end position="159"/>
    </location>
</feature>
<proteinExistence type="inferred from homology"/>
<dbReference type="AlphaFoldDB" id="A0A852WXV4"/>
<evidence type="ECO:0000256" key="4">
    <source>
        <dbReference type="ARBA" id="ARBA00022989"/>
    </source>
</evidence>
<keyword evidence="5 7" id="KW-0472">Membrane</keyword>
<evidence type="ECO:0000256" key="5">
    <source>
        <dbReference type="ARBA" id="ARBA00023136"/>
    </source>
</evidence>
<feature type="transmembrane region" description="Helical" evidence="7">
    <location>
        <begin position="225"/>
        <end position="245"/>
    </location>
</feature>
<accession>A0A852WXV4</accession>
<keyword evidence="10" id="KW-1185">Reference proteome</keyword>
<dbReference type="InterPro" id="IPR000620">
    <property type="entry name" value="EamA_dom"/>
</dbReference>
<sequence length="387" mass="38457">MTVQSHRPTNDLAIVTASPAPEASVPTPTAPATPTPTATATSRPGGTALGLGIALLSALAFGTSGTFATMLMDTGWSAGAVVTVRIGGAALVLLVPTVIALRGRWSVLRRHAVTVLAYGLVAVAGCQLAYFSAVDRLSVGVALLLEYLAPVLIVGWAWLRHQRRPARLTLAGCAAALLGLALVLDVTSGARIDALGVVYGLLAALGLVAFFTLPAQDDSDLPPQVLAGGGLVVGALALAGAGAVGVLPMDAGTRDIAVAGASLPWWVAVVELVLVAAVLAYLTGVIAARMLGATVASFVGLSEVVLAVLVAWLLVGQSMAPVQLLGGLAILVGVICVRLGQQREAATAAIPGPDAAVGAAADATAEVAAGSAAPAGPEGLADLDRVD</sequence>
<feature type="transmembrane region" description="Helical" evidence="7">
    <location>
        <begin position="166"/>
        <end position="184"/>
    </location>
</feature>
<feature type="transmembrane region" description="Helical" evidence="7">
    <location>
        <begin position="321"/>
        <end position="340"/>
    </location>
</feature>
<organism evidence="9 10">
    <name type="scientific">Janibacter alkaliphilus</name>
    <dbReference type="NCBI Taxonomy" id="1069963"/>
    <lineage>
        <taxon>Bacteria</taxon>
        <taxon>Bacillati</taxon>
        <taxon>Actinomycetota</taxon>
        <taxon>Actinomycetes</taxon>
        <taxon>Micrococcales</taxon>
        <taxon>Intrasporangiaceae</taxon>
        <taxon>Janibacter</taxon>
    </lineage>
</organism>
<feature type="transmembrane region" description="Helical" evidence="7">
    <location>
        <begin position="196"/>
        <end position="213"/>
    </location>
</feature>
<comment type="caution">
    <text evidence="9">The sequence shown here is derived from an EMBL/GenBank/DDBJ whole genome shotgun (WGS) entry which is preliminary data.</text>
</comment>
<dbReference type="PANTHER" id="PTHR32322:SF2">
    <property type="entry name" value="EAMA DOMAIN-CONTAINING PROTEIN"/>
    <property type="match status" value="1"/>
</dbReference>
<comment type="similarity">
    <text evidence="2">Belongs to the EamA transporter family.</text>
</comment>
<evidence type="ECO:0000256" key="1">
    <source>
        <dbReference type="ARBA" id="ARBA00004141"/>
    </source>
</evidence>
<name>A0A852WXV4_9MICO</name>
<protein>
    <submittedName>
        <fullName evidence="9">Drug/metabolite transporter (DMT)-like permease</fullName>
    </submittedName>
</protein>
<feature type="transmembrane region" description="Helical" evidence="7">
    <location>
        <begin position="113"/>
        <end position="133"/>
    </location>
</feature>